<organism evidence="2 3">
    <name type="scientific">Collybia nuda</name>
    <dbReference type="NCBI Taxonomy" id="64659"/>
    <lineage>
        <taxon>Eukaryota</taxon>
        <taxon>Fungi</taxon>
        <taxon>Dikarya</taxon>
        <taxon>Basidiomycota</taxon>
        <taxon>Agaricomycotina</taxon>
        <taxon>Agaricomycetes</taxon>
        <taxon>Agaricomycetidae</taxon>
        <taxon>Agaricales</taxon>
        <taxon>Tricholomatineae</taxon>
        <taxon>Clitocybaceae</taxon>
        <taxon>Collybia</taxon>
    </lineage>
</organism>
<accession>A0A9P5Y564</accession>
<keyword evidence="1" id="KW-0732">Signal</keyword>
<comment type="caution">
    <text evidence="2">The sequence shown here is derived from an EMBL/GenBank/DDBJ whole genome shotgun (WGS) entry which is preliminary data.</text>
</comment>
<feature type="signal peptide" evidence="1">
    <location>
        <begin position="1"/>
        <end position="25"/>
    </location>
</feature>
<evidence type="ECO:0000313" key="3">
    <source>
        <dbReference type="Proteomes" id="UP000807353"/>
    </source>
</evidence>
<sequence length="181" mass="19786">MLRGVTLKLCTQALVFLVAIGHGGATVINRTIDDEFGDSATGEKPIFLPSTQGIWAGEECGGCRVQPDRALAFKGTWKAATYRNEEPGGKFTLTGTAIYVFFITGNQIAGGIITTLTECNFTLDGQQASFYRHIPDQTTILNYNVLAFSRENLPNVDHTLKASTEGVDHHVFVNFDYAIYT</sequence>
<name>A0A9P5Y564_9AGAR</name>
<dbReference type="Gene3D" id="2.60.120.260">
    <property type="entry name" value="Galactose-binding domain-like"/>
    <property type="match status" value="1"/>
</dbReference>
<evidence type="ECO:0000313" key="2">
    <source>
        <dbReference type="EMBL" id="KAF9463488.1"/>
    </source>
</evidence>
<gene>
    <name evidence="2" type="ORF">BDZ94DRAFT_1163882</name>
</gene>
<reference evidence="2" key="1">
    <citation type="submission" date="2020-11" db="EMBL/GenBank/DDBJ databases">
        <authorList>
            <consortium name="DOE Joint Genome Institute"/>
            <person name="Ahrendt S."/>
            <person name="Riley R."/>
            <person name="Andreopoulos W."/>
            <person name="Labutti K."/>
            <person name="Pangilinan J."/>
            <person name="Ruiz-Duenas F.J."/>
            <person name="Barrasa J.M."/>
            <person name="Sanchez-Garcia M."/>
            <person name="Camarero S."/>
            <person name="Miyauchi S."/>
            <person name="Serrano A."/>
            <person name="Linde D."/>
            <person name="Babiker R."/>
            <person name="Drula E."/>
            <person name="Ayuso-Fernandez I."/>
            <person name="Pacheco R."/>
            <person name="Padilla G."/>
            <person name="Ferreira P."/>
            <person name="Barriuso J."/>
            <person name="Kellner H."/>
            <person name="Castanera R."/>
            <person name="Alfaro M."/>
            <person name="Ramirez L."/>
            <person name="Pisabarro A.G."/>
            <person name="Kuo A."/>
            <person name="Tritt A."/>
            <person name="Lipzen A."/>
            <person name="He G."/>
            <person name="Yan M."/>
            <person name="Ng V."/>
            <person name="Cullen D."/>
            <person name="Martin F."/>
            <person name="Rosso M.-N."/>
            <person name="Henrissat B."/>
            <person name="Hibbett D."/>
            <person name="Martinez A.T."/>
            <person name="Grigoriev I.V."/>
        </authorList>
    </citation>
    <scope>NUCLEOTIDE SEQUENCE</scope>
    <source>
        <strain evidence="2">CBS 247.69</strain>
    </source>
</reference>
<proteinExistence type="predicted"/>
<dbReference type="EMBL" id="MU150262">
    <property type="protein sequence ID" value="KAF9463488.1"/>
    <property type="molecule type" value="Genomic_DNA"/>
</dbReference>
<dbReference type="OrthoDB" id="2758521at2759"/>
<evidence type="ECO:0000256" key="1">
    <source>
        <dbReference type="SAM" id="SignalP"/>
    </source>
</evidence>
<feature type="chain" id="PRO_5040249921" evidence="1">
    <location>
        <begin position="26"/>
        <end position="181"/>
    </location>
</feature>
<keyword evidence="3" id="KW-1185">Reference proteome</keyword>
<dbReference type="AlphaFoldDB" id="A0A9P5Y564"/>
<protein>
    <submittedName>
        <fullName evidence="2">Uncharacterized protein</fullName>
    </submittedName>
</protein>
<dbReference type="Proteomes" id="UP000807353">
    <property type="component" value="Unassembled WGS sequence"/>
</dbReference>